<evidence type="ECO:0000256" key="9">
    <source>
        <dbReference type="ARBA" id="ARBA00031636"/>
    </source>
</evidence>
<dbReference type="EMBL" id="CP042912">
    <property type="protein sequence ID" value="QEG24337.1"/>
    <property type="molecule type" value="Genomic_DNA"/>
</dbReference>
<evidence type="ECO:0000313" key="12">
    <source>
        <dbReference type="Proteomes" id="UP000322214"/>
    </source>
</evidence>
<proteinExistence type="predicted"/>
<keyword evidence="7" id="KW-0406">Ion transport</keyword>
<dbReference type="GO" id="GO:0042910">
    <property type="term" value="F:xenobiotic transmembrane transporter activity"/>
    <property type="evidence" value="ECO:0007669"/>
    <property type="project" value="InterPro"/>
</dbReference>
<dbReference type="PANTHER" id="PTHR43298">
    <property type="entry name" value="MULTIDRUG RESISTANCE PROTEIN NORM-RELATED"/>
    <property type="match status" value="1"/>
</dbReference>
<feature type="transmembrane region" description="Helical" evidence="10">
    <location>
        <begin position="43"/>
        <end position="67"/>
    </location>
</feature>
<evidence type="ECO:0000256" key="3">
    <source>
        <dbReference type="ARBA" id="ARBA00022449"/>
    </source>
</evidence>
<dbReference type="Proteomes" id="UP000322214">
    <property type="component" value="Chromosome"/>
</dbReference>
<feature type="transmembrane region" description="Helical" evidence="10">
    <location>
        <begin position="127"/>
        <end position="148"/>
    </location>
</feature>
<evidence type="ECO:0000256" key="1">
    <source>
        <dbReference type="ARBA" id="ARBA00004651"/>
    </source>
</evidence>
<dbReference type="GO" id="GO:0005886">
    <property type="term" value="C:plasma membrane"/>
    <property type="evidence" value="ECO:0007669"/>
    <property type="project" value="UniProtKB-SubCell"/>
</dbReference>
<keyword evidence="6 10" id="KW-1133">Transmembrane helix</keyword>
<dbReference type="CDD" id="cd13131">
    <property type="entry name" value="MATE_NorM_like"/>
    <property type="match status" value="1"/>
</dbReference>
<feature type="transmembrane region" description="Helical" evidence="10">
    <location>
        <begin position="88"/>
        <end position="107"/>
    </location>
</feature>
<dbReference type="KEGG" id="mff:MFFC18_42560"/>
<dbReference type="GO" id="GO:0015297">
    <property type="term" value="F:antiporter activity"/>
    <property type="evidence" value="ECO:0007669"/>
    <property type="project" value="UniProtKB-KW"/>
</dbReference>
<dbReference type="RefSeq" id="WP_084417028.1">
    <property type="nucleotide sequence ID" value="NZ_CP042912.1"/>
</dbReference>
<dbReference type="InterPro" id="IPR002528">
    <property type="entry name" value="MATE_fam"/>
</dbReference>
<dbReference type="Pfam" id="PF01554">
    <property type="entry name" value="MatE"/>
    <property type="match status" value="2"/>
</dbReference>
<name>A0A5B9PC80_9BACT</name>
<dbReference type="InterPro" id="IPR048279">
    <property type="entry name" value="MdtK-like"/>
</dbReference>
<evidence type="ECO:0000313" key="11">
    <source>
        <dbReference type="EMBL" id="QEG24337.1"/>
    </source>
</evidence>
<feature type="transmembrane region" description="Helical" evidence="10">
    <location>
        <begin position="353"/>
        <end position="376"/>
    </location>
</feature>
<evidence type="ECO:0000256" key="8">
    <source>
        <dbReference type="ARBA" id="ARBA00023136"/>
    </source>
</evidence>
<dbReference type="InterPro" id="IPR050222">
    <property type="entry name" value="MATE_MdtK"/>
</dbReference>
<feature type="transmembrane region" description="Helical" evidence="10">
    <location>
        <begin position="418"/>
        <end position="436"/>
    </location>
</feature>
<evidence type="ECO:0000256" key="2">
    <source>
        <dbReference type="ARBA" id="ARBA00022448"/>
    </source>
</evidence>
<keyword evidence="2" id="KW-0813">Transport</keyword>
<sequence>MYFTEFKKLIWLATPLVMAQLAQNTMSLIDTIMVGKLGDEELAGMAIGSTTFFFVLMTFSGVLYAVNPLVANAVGANQQDRIPRIVRQGFWIGAIAFIPAFILFWNSESILRLLGQKENVVRLSSQYLRAISFGLLPALLSVSLRGFLEGIAHVRPILFISLAGVGMNIFTNDALMFGRYGLPALGLVGTGIASSIVYTLICLITAGYVWYCRREHKIFSELHRPDSAMISELMRVGIPICLTVVFEGCMFILATYAMGMFPDDGQQLAAHQIALQSASFTFMIPLGIALAICVRVGNFAGAGDREGARRAGRVGMILSVLAMLPGIIVFTLFGKQVVGLYIDLSLPEHQAVMNLAISFLLIAALFQIADGLQVAASNALRGLKQTRPAMILTLIAYWLIGIPACLLLGFLIGLEGRGIWFGLTIGLAAAAVMLTVRFEIDFRPKRD</sequence>
<feature type="transmembrane region" description="Helical" evidence="10">
    <location>
        <begin position="233"/>
        <end position="261"/>
    </location>
</feature>
<protein>
    <recommendedName>
        <fullName evidence="9">Multidrug-efflux transporter</fullName>
    </recommendedName>
</protein>
<dbReference type="PANTHER" id="PTHR43298:SF2">
    <property type="entry name" value="FMN_FAD EXPORTER YEEO-RELATED"/>
    <property type="match status" value="1"/>
</dbReference>
<dbReference type="GO" id="GO:0006811">
    <property type="term" value="P:monoatomic ion transport"/>
    <property type="evidence" value="ECO:0007669"/>
    <property type="project" value="UniProtKB-KW"/>
</dbReference>
<feature type="transmembrane region" description="Helical" evidence="10">
    <location>
        <begin position="184"/>
        <end position="212"/>
    </location>
</feature>
<feature type="transmembrane region" description="Helical" evidence="10">
    <location>
        <begin position="157"/>
        <end position="178"/>
    </location>
</feature>
<comment type="subcellular location">
    <subcellularLocation>
        <location evidence="1">Cell membrane</location>
        <topology evidence="1">Multi-pass membrane protein</topology>
    </subcellularLocation>
</comment>
<evidence type="ECO:0000256" key="10">
    <source>
        <dbReference type="SAM" id="Phobius"/>
    </source>
</evidence>
<feature type="transmembrane region" description="Helical" evidence="10">
    <location>
        <begin position="314"/>
        <end position="333"/>
    </location>
</feature>
<dbReference type="PIRSF" id="PIRSF006603">
    <property type="entry name" value="DinF"/>
    <property type="match status" value="1"/>
</dbReference>
<evidence type="ECO:0000256" key="6">
    <source>
        <dbReference type="ARBA" id="ARBA00022989"/>
    </source>
</evidence>
<dbReference type="NCBIfam" id="TIGR00797">
    <property type="entry name" value="matE"/>
    <property type="match status" value="1"/>
</dbReference>
<dbReference type="STRING" id="980251.GCA_001642875_01315"/>
<keyword evidence="4" id="KW-1003">Cell membrane</keyword>
<accession>A0A5B9PC80</accession>
<keyword evidence="12" id="KW-1185">Reference proteome</keyword>
<organism evidence="11 12">
    <name type="scientific">Mariniblastus fucicola</name>
    <dbReference type="NCBI Taxonomy" id="980251"/>
    <lineage>
        <taxon>Bacteria</taxon>
        <taxon>Pseudomonadati</taxon>
        <taxon>Planctomycetota</taxon>
        <taxon>Planctomycetia</taxon>
        <taxon>Pirellulales</taxon>
        <taxon>Pirellulaceae</taxon>
        <taxon>Mariniblastus</taxon>
    </lineage>
</organism>
<gene>
    <name evidence="11" type="primary">norM</name>
    <name evidence="11" type="ORF">MFFC18_42560</name>
</gene>
<keyword evidence="8 10" id="KW-0472">Membrane</keyword>
<feature type="transmembrane region" description="Helical" evidence="10">
    <location>
        <begin position="388"/>
        <end position="412"/>
    </location>
</feature>
<reference evidence="11 12" key="1">
    <citation type="submission" date="2019-08" db="EMBL/GenBank/DDBJ databases">
        <title>Deep-cultivation of Planctomycetes and their phenomic and genomic characterization uncovers novel biology.</title>
        <authorList>
            <person name="Wiegand S."/>
            <person name="Jogler M."/>
            <person name="Boedeker C."/>
            <person name="Pinto D."/>
            <person name="Vollmers J."/>
            <person name="Rivas-Marin E."/>
            <person name="Kohn T."/>
            <person name="Peeters S.H."/>
            <person name="Heuer A."/>
            <person name="Rast P."/>
            <person name="Oberbeckmann S."/>
            <person name="Bunk B."/>
            <person name="Jeske O."/>
            <person name="Meyerdierks A."/>
            <person name="Storesund J.E."/>
            <person name="Kallscheuer N."/>
            <person name="Luecker S."/>
            <person name="Lage O.M."/>
            <person name="Pohl T."/>
            <person name="Merkel B.J."/>
            <person name="Hornburger P."/>
            <person name="Mueller R.-W."/>
            <person name="Bruemmer F."/>
            <person name="Labrenz M."/>
            <person name="Spormann A.M."/>
            <person name="Op den Camp H."/>
            <person name="Overmann J."/>
            <person name="Amann R."/>
            <person name="Jetten M.S.M."/>
            <person name="Mascher T."/>
            <person name="Medema M.H."/>
            <person name="Devos D.P."/>
            <person name="Kaster A.-K."/>
            <person name="Ovreas L."/>
            <person name="Rohde M."/>
            <person name="Galperin M.Y."/>
            <person name="Jogler C."/>
        </authorList>
    </citation>
    <scope>NUCLEOTIDE SEQUENCE [LARGE SCALE GENOMIC DNA]</scope>
    <source>
        <strain evidence="11 12">FC18</strain>
    </source>
</reference>
<feature type="transmembrane region" description="Helical" evidence="10">
    <location>
        <begin position="273"/>
        <end position="294"/>
    </location>
</feature>
<evidence type="ECO:0000256" key="5">
    <source>
        <dbReference type="ARBA" id="ARBA00022692"/>
    </source>
</evidence>
<keyword evidence="3" id="KW-0050">Antiport</keyword>
<dbReference type="AlphaFoldDB" id="A0A5B9PC80"/>
<keyword evidence="5 10" id="KW-0812">Transmembrane</keyword>
<dbReference type="OrthoDB" id="9806302at2"/>
<evidence type="ECO:0000256" key="4">
    <source>
        <dbReference type="ARBA" id="ARBA00022475"/>
    </source>
</evidence>
<evidence type="ECO:0000256" key="7">
    <source>
        <dbReference type="ARBA" id="ARBA00023065"/>
    </source>
</evidence>